<feature type="transmembrane region" description="Helical" evidence="6">
    <location>
        <begin position="384"/>
        <end position="407"/>
    </location>
</feature>
<name>A0A9P4WGC4_9PLEO</name>
<proteinExistence type="predicted"/>
<dbReference type="PANTHER" id="PTHR23501:SF94">
    <property type="entry name" value="MAJOR FACILITATOR SUPERFAMILY (MFS) PROFILE DOMAIN-CONTAINING PROTEIN"/>
    <property type="match status" value="1"/>
</dbReference>
<dbReference type="SUPFAM" id="SSF103473">
    <property type="entry name" value="MFS general substrate transporter"/>
    <property type="match status" value="1"/>
</dbReference>
<dbReference type="InterPro" id="IPR020846">
    <property type="entry name" value="MFS_dom"/>
</dbReference>
<evidence type="ECO:0000313" key="9">
    <source>
        <dbReference type="Proteomes" id="UP000758155"/>
    </source>
</evidence>
<evidence type="ECO:0000256" key="1">
    <source>
        <dbReference type="ARBA" id="ARBA00004141"/>
    </source>
</evidence>
<feature type="compositionally biased region" description="Pro residues" evidence="5">
    <location>
        <begin position="40"/>
        <end position="50"/>
    </location>
</feature>
<feature type="transmembrane region" description="Helical" evidence="6">
    <location>
        <begin position="163"/>
        <end position="187"/>
    </location>
</feature>
<dbReference type="GO" id="GO:0022857">
    <property type="term" value="F:transmembrane transporter activity"/>
    <property type="evidence" value="ECO:0007669"/>
    <property type="project" value="InterPro"/>
</dbReference>
<dbReference type="GO" id="GO:0005886">
    <property type="term" value="C:plasma membrane"/>
    <property type="evidence" value="ECO:0007669"/>
    <property type="project" value="TreeGrafter"/>
</dbReference>
<dbReference type="PANTHER" id="PTHR23501">
    <property type="entry name" value="MAJOR FACILITATOR SUPERFAMILY"/>
    <property type="match status" value="1"/>
</dbReference>
<evidence type="ECO:0000256" key="3">
    <source>
        <dbReference type="ARBA" id="ARBA00022989"/>
    </source>
</evidence>
<feature type="transmembrane region" description="Helical" evidence="6">
    <location>
        <begin position="467"/>
        <end position="486"/>
    </location>
</feature>
<evidence type="ECO:0000259" key="7">
    <source>
        <dbReference type="PROSITE" id="PS50850"/>
    </source>
</evidence>
<feature type="transmembrane region" description="Helical" evidence="6">
    <location>
        <begin position="256"/>
        <end position="277"/>
    </location>
</feature>
<feature type="transmembrane region" description="Helical" evidence="6">
    <location>
        <begin position="518"/>
        <end position="542"/>
    </location>
</feature>
<feature type="transmembrane region" description="Helical" evidence="6">
    <location>
        <begin position="563"/>
        <end position="583"/>
    </location>
</feature>
<reference evidence="8" key="1">
    <citation type="submission" date="2019-04" db="EMBL/GenBank/DDBJ databases">
        <title>Sequencing of skin fungus with MAO and IRED activity.</title>
        <authorList>
            <person name="Marsaioli A.J."/>
            <person name="Bonatto J.M.C."/>
            <person name="Reis Junior O."/>
        </authorList>
    </citation>
    <scope>NUCLEOTIDE SEQUENCE</scope>
    <source>
        <strain evidence="8">28M1</strain>
    </source>
</reference>
<feature type="transmembrane region" description="Helical" evidence="6">
    <location>
        <begin position="231"/>
        <end position="250"/>
    </location>
</feature>
<feature type="transmembrane region" description="Helical" evidence="6">
    <location>
        <begin position="493"/>
        <end position="512"/>
    </location>
</feature>
<evidence type="ECO:0000313" key="8">
    <source>
        <dbReference type="EMBL" id="KAF3031690.1"/>
    </source>
</evidence>
<dbReference type="InterPro" id="IPR011701">
    <property type="entry name" value="MFS"/>
</dbReference>
<feature type="transmembrane region" description="Helical" evidence="6">
    <location>
        <begin position="428"/>
        <end position="447"/>
    </location>
</feature>
<feature type="transmembrane region" description="Helical" evidence="6">
    <location>
        <begin position="289"/>
        <end position="311"/>
    </location>
</feature>
<feature type="compositionally biased region" description="Low complexity" evidence="5">
    <location>
        <begin position="23"/>
        <end position="39"/>
    </location>
</feature>
<feature type="transmembrane region" description="Helical" evidence="6">
    <location>
        <begin position="207"/>
        <end position="226"/>
    </location>
</feature>
<dbReference type="InterPro" id="IPR036259">
    <property type="entry name" value="MFS_trans_sf"/>
</dbReference>
<protein>
    <recommendedName>
        <fullName evidence="7">Major facilitator superfamily (MFS) profile domain-containing protein</fullName>
    </recommendedName>
</protein>
<keyword evidence="3 6" id="KW-1133">Transmembrane helix</keyword>
<feature type="compositionally biased region" description="Basic and acidic residues" evidence="5">
    <location>
        <begin position="51"/>
        <end position="66"/>
    </location>
</feature>
<accession>A0A9P4WGC4</accession>
<evidence type="ECO:0000256" key="4">
    <source>
        <dbReference type="ARBA" id="ARBA00023136"/>
    </source>
</evidence>
<keyword evidence="4 6" id="KW-0472">Membrane</keyword>
<dbReference type="OrthoDB" id="2351791at2759"/>
<comment type="subcellular location">
    <subcellularLocation>
        <location evidence="1">Membrane</location>
        <topology evidence="1">Multi-pass membrane protein</topology>
    </subcellularLocation>
</comment>
<dbReference type="AlphaFoldDB" id="A0A9P4WGC4"/>
<keyword evidence="9" id="KW-1185">Reference proteome</keyword>
<dbReference type="Proteomes" id="UP000758155">
    <property type="component" value="Unassembled WGS sequence"/>
</dbReference>
<feature type="transmembrane region" description="Helical" evidence="6">
    <location>
        <begin position="631"/>
        <end position="653"/>
    </location>
</feature>
<keyword evidence="2 6" id="KW-0812">Transmembrane</keyword>
<dbReference type="Pfam" id="PF07690">
    <property type="entry name" value="MFS_1"/>
    <property type="match status" value="1"/>
</dbReference>
<organism evidence="8 9">
    <name type="scientific">Didymella heteroderae</name>
    <dbReference type="NCBI Taxonomy" id="1769908"/>
    <lineage>
        <taxon>Eukaryota</taxon>
        <taxon>Fungi</taxon>
        <taxon>Dikarya</taxon>
        <taxon>Ascomycota</taxon>
        <taxon>Pezizomycotina</taxon>
        <taxon>Dothideomycetes</taxon>
        <taxon>Pleosporomycetidae</taxon>
        <taxon>Pleosporales</taxon>
        <taxon>Pleosporineae</taxon>
        <taxon>Didymellaceae</taxon>
        <taxon>Didymella</taxon>
    </lineage>
</organism>
<dbReference type="Gene3D" id="1.20.1250.20">
    <property type="entry name" value="MFS general substrate transporter like domains"/>
    <property type="match status" value="1"/>
</dbReference>
<comment type="caution">
    <text evidence="8">The sequence shown here is derived from an EMBL/GenBank/DDBJ whole genome shotgun (WGS) entry which is preliminary data.</text>
</comment>
<evidence type="ECO:0000256" key="5">
    <source>
        <dbReference type="SAM" id="MobiDB-lite"/>
    </source>
</evidence>
<feature type="domain" description="Major facilitator superfamily (MFS) profile" evidence="7">
    <location>
        <begin position="165"/>
        <end position="658"/>
    </location>
</feature>
<sequence>MTDPTPAHASLSYTNRKPKPKHQLSSSPSSAAHPTTYPMCRPPSWRPIPPPKEREREQEQEQEQERKHKCRSGCPFHRQPGDHSLCRFAEELDKSFGCNIATFDEERVESPSKPKRAYTKYSVSTADSTVQMLHFDTEAGTAAALKADMADDRSAWKPERKQWLVMISLSLVSFVVSLDATILVTALPDMSRSLHGTAAETFWTGTSYLLASAVCQPVVAAGSSCFGRQRLLVTSIVLFTFGTAFCAVAHDFAVMLVGRCVQGVGGGGVIAMTQVIFCDMVPLRQRPQYFSIVLASWSIGSIIGPVVGGSLVERASWRWCFHINYPFCFAGLVAALLFVRPDVGEPKLPLALRLRRMDWTGALLFVTSVTSLLVGVSWGGAQHAWASAATLGPIVAGVLGIVLFVGWQRFAQPYSLLPASLLHNASSVAAFYCALVNGLILFTGLYYVPFYQMSVRGSSPVRAGVDLFPAVCLLVPGSVVVAVLTSRLGRFRWAIWLGWSVTLAACGLFTLFDERTGKAVFGLALAVFGVGNGMVLTSVNVATQAIAKQTVAKKEDRAMAACMYGFMRSLGMPVGVALSGTVFQNAMGAALSDAGLPADIARDSERYIFVLRSMADADLSKAALLTSYTRGFHAVFVAMTAISATALLAAFAIRKFSMDAVRVAASHRNPSGAVDRTCRRPAYNARRVCARGADRRTT</sequence>
<feature type="region of interest" description="Disordered" evidence="5">
    <location>
        <begin position="1"/>
        <end position="74"/>
    </location>
</feature>
<evidence type="ECO:0000256" key="2">
    <source>
        <dbReference type="ARBA" id="ARBA00022692"/>
    </source>
</evidence>
<feature type="transmembrane region" description="Helical" evidence="6">
    <location>
        <begin position="323"/>
        <end position="339"/>
    </location>
</feature>
<evidence type="ECO:0000256" key="6">
    <source>
        <dbReference type="SAM" id="Phobius"/>
    </source>
</evidence>
<dbReference type="Gene3D" id="1.20.1720.10">
    <property type="entry name" value="Multidrug resistance protein D"/>
    <property type="match status" value="1"/>
</dbReference>
<dbReference type="PRINTS" id="PR01036">
    <property type="entry name" value="TCRTETB"/>
</dbReference>
<gene>
    <name evidence="8" type="ORF">E8E12_001282</name>
</gene>
<feature type="transmembrane region" description="Helical" evidence="6">
    <location>
        <begin position="359"/>
        <end position="378"/>
    </location>
</feature>
<dbReference type="EMBL" id="SWKV01000128">
    <property type="protein sequence ID" value="KAF3031690.1"/>
    <property type="molecule type" value="Genomic_DNA"/>
</dbReference>
<dbReference type="PROSITE" id="PS50850">
    <property type="entry name" value="MFS"/>
    <property type="match status" value="1"/>
</dbReference>